<dbReference type="GO" id="GO:0005737">
    <property type="term" value="C:cytoplasm"/>
    <property type="evidence" value="ECO:0007669"/>
    <property type="project" value="TreeGrafter"/>
</dbReference>
<reference evidence="1" key="1">
    <citation type="submission" date="2023-05" db="EMBL/GenBank/DDBJ databases">
        <title>Nepenthes gracilis genome sequencing.</title>
        <authorList>
            <person name="Fukushima K."/>
        </authorList>
    </citation>
    <scope>NUCLEOTIDE SEQUENCE</scope>
    <source>
        <strain evidence="1">SING2019-196</strain>
    </source>
</reference>
<dbReference type="PANTHER" id="PTHR43651:SF2">
    <property type="entry name" value="1,4-ALPHA-GLUCAN-BRANCHING ENZYME, CHLOROPLASTIC_AMYLOPLASTIC"/>
    <property type="match status" value="1"/>
</dbReference>
<dbReference type="SUPFAM" id="SSF51445">
    <property type="entry name" value="(Trans)glycosidases"/>
    <property type="match status" value="1"/>
</dbReference>
<gene>
    <name evidence="1" type="ORF">Nepgr_001026</name>
</gene>
<sequence length="242" mass="27768">MPYHHHGINTTFTGAYNEYFSEATAVATVVYLMMASSLIHNILRDATVIAENVSGTPGLCRSVSEGGNGFDYCLAMAIPNKWIDYLKNKKDDDWSMKEITWSLTNRGYPEKCTAYAESHDQTIVEGGEGYLNFMGNECGHPERIDFPREGNEWSYDKCRRQWILGNTDHLRYKFRNAFDPAMRLLDEEFSSLSSSKQIFHSANEEDKIIVFERGELAIWVRCHLYRANVGPHICEFSCDFID</sequence>
<protein>
    <recommendedName>
        <fullName evidence="3">1,4-alpha-glucan branching enzyme</fullName>
    </recommendedName>
</protein>
<proteinExistence type="predicted"/>
<name>A0AAD3P4L7_NEPGR</name>
<accession>A0AAD3P4L7</accession>
<dbReference type="Gene3D" id="3.20.20.80">
    <property type="entry name" value="Glycosidases"/>
    <property type="match status" value="1"/>
</dbReference>
<dbReference type="EMBL" id="BSYO01000001">
    <property type="protein sequence ID" value="GMG99186.1"/>
    <property type="molecule type" value="Genomic_DNA"/>
</dbReference>
<evidence type="ECO:0000313" key="1">
    <source>
        <dbReference type="EMBL" id="GMG99186.1"/>
    </source>
</evidence>
<dbReference type="PANTHER" id="PTHR43651">
    <property type="entry name" value="1,4-ALPHA-GLUCAN-BRANCHING ENZYME"/>
    <property type="match status" value="1"/>
</dbReference>
<evidence type="ECO:0000313" key="2">
    <source>
        <dbReference type="Proteomes" id="UP001279734"/>
    </source>
</evidence>
<dbReference type="Proteomes" id="UP001279734">
    <property type="component" value="Unassembled WGS sequence"/>
</dbReference>
<dbReference type="InterPro" id="IPR017853">
    <property type="entry name" value="GH"/>
</dbReference>
<dbReference type="GO" id="GO:0003844">
    <property type="term" value="F:1,4-alpha-glucan branching enzyme activity"/>
    <property type="evidence" value="ECO:0007669"/>
    <property type="project" value="TreeGrafter"/>
</dbReference>
<evidence type="ECO:0008006" key="3">
    <source>
        <dbReference type="Google" id="ProtNLM"/>
    </source>
</evidence>
<dbReference type="AlphaFoldDB" id="A0AAD3P4L7"/>
<organism evidence="1 2">
    <name type="scientific">Nepenthes gracilis</name>
    <name type="common">Slender pitcher plant</name>
    <dbReference type="NCBI Taxonomy" id="150966"/>
    <lineage>
        <taxon>Eukaryota</taxon>
        <taxon>Viridiplantae</taxon>
        <taxon>Streptophyta</taxon>
        <taxon>Embryophyta</taxon>
        <taxon>Tracheophyta</taxon>
        <taxon>Spermatophyta</taxon>
        <taxon>Magnoliopsida</taxon>
        <taxon>eudicotyledons</taxon>
        <taxon>Gunneridae</taxon>
        <taxon>Pentapetalae</taxon>
        <taxon>Caryophyllales</taxon>
        <taxon>Nepenthaceae</taxon>
        <taxon>Nepenthes</taxon>
    </lineage>
</organism>
<dbReference type="GO" id="GO:0005975">
    <property type="term" value="P:carbohydrate metabolic process"/>
    <property type="evidence" value="ECO:0007669"/>
    <property type="project" value="TreeGrafter"/>
</dbReference>
<comment type="caution">
    <text evidence="1">The sequence shown here is derived from an EMBL/GenBank/DDBJ whole genome shotgun (WGS) entry which is preliminary data.</text>
</comment>
<keyword evidence="2" id="KW-1185">Reference proteome</keyword>